<dbReference type="AlphaFoldDB" id="A0A0X3BLI8"/>
<sequence>MHIQGPPRVHPGPEANMTIYRRGEVLQRDSMLELKFVRAHPEIIRADLNKRGDTEKLAWVDEVLEMDRRARELTVAIGDLRNRRNVISREISRARKAGDDTAALIAEAAELPARIKEAETERDTLTEGVRYRLMRLPNILHESVPVGKDDTENVEIKRWGEPQVPAFDLKNHGALAVEHDWADFERAVKISGAGFYFLKGRLALLDMALQRFAMDLLVARGYTPIIPPYMMNRAAYEGVTDLADFENVMYKIESEDEYLIATSEHPMAAMYSDEIFEEKDLPLRLAGLSPCFRREIGAHGIDTKGLFRVHQFHKVEQFIYATPEQSWDLHEELLANAEEVFQQLGLPYRIVSICTGDIGTVAAKKYDLEVWMPREERYREAVSCSNCTAYQAVRLNIKVRDPTEFTEKRYVHTLNSTAIATSRAIRAILENYQNEDGSVTIPKPLRPYLYGDKVL</sequence>
<evidence type="ECO:0000259" key="10">
    <source>
        <dbReference type="PROSITE" id="PS50862"/>
    </source>
</evidence>
<keyword evidence="6 7" id="KW-0030">Aminoacyl-tRNA synthetase</keyword>
<evidence type="ECO:0000256" key="2">
    <source>
        <dbReference type="ARBA" id="ARBA00022598"/>
    </source>
</evidence>
<accession>A0A0X3BLI8</accession>
<dbReference type="EMBL" id="LT158599">
    <property type="protein sequence ID" value="CVK32345.1"/>
    <property type="molecule type" value="Genomic_DNA"/>
</dbReference>
<feature type="binding site" evidence="8">
    <location>
        <position position="262"/>
    </location>
    <ligand>
        <name>L-serine</name>
        <dbReference type="ChEBI" id="CHEBI:33384"/>
    </ligand>
</feature>
<dbReference type="Pfam" id="PF02403">
    <property type="entry name" value="Seryl_tRNA_N"/>
    <property type="match status" value="1"/>
</dbReference>
<evidence type="ECO:0000256" key="9">
    <source>
        <dbReference type="PIRSR" id="PIRSR001529-2"/>
    </source>
</evidence>
<dbReference type="GO" id="GO:0016260">
    <property type="term" value="P:selenocysteine biosynthetic process"/>
    <property type="evidence" value="ECO:0007669"/>
    <property type="project" value="UniProtKB-UniRule"/>
</dbReference>
<feature type="binding site" evidence="9">
    <location>
        <begin position="309"/>
        <end position="312"/>
    </location>
    <ligand>
        <name>ATP</name>
        <dbReference type="ChEBI" id="CHEBI:30616"/>
    </ligand>
</feature>
<comment type="catalytic activity">
    <reaction evidence="7">
        <text>tRNA(Ser) + L-serine + ATP = L-seryl-tRNA(Ser) + AMP + diphosphate + H(+)</text>
        <dbReference type="Rhea" id="RHEA:12292"/>
        <dbReference type="Rhea" id="RHEA-COMP:9669"/>
        <dbReference type="Rhea" id="RHEA-COMP:9703"/>
        <dbReference type="ChEBI" id="CHEBI:15378"/>
        <dbReference type="ChEBI" id="CHEBI:30616"/>
        <dbReference type="ChEBI" id="CHEBI:33019"/>
        <dbReference type="ChEBI" id="CHEBI:33384"/>
        <dbReference type="ChEBI" id="CHEBI:78442"/>
        <dbReference type="ChEBI" id="CHEBI:78533"/>
        <dbReference type="ChEBI" id="CHEBI:456215"/>
        <dbReference type="EC" id="6.1.1.11"/>
    </reaction>
</comment>
<keyword evidence="2 7" id="KW-0436">Ligase</keyword>
<dbReference type="SUPFAM" id="SSF55681">
    <property type="entry name" value="Class II aaRS and biotin synthetases"/>
    <property type="match status" value="1"/>
</dbReference>
<dbReference type="KEGG" id="mema:MMAB1_1132"/>
<feature type="site" description="Important for serine binding" evidence="8">
    <location>
        <position position="417"/>
    </location>
</feature>
<dbReference type="InterPro" id="IPR045864">
    <property type="entry name" value="aa-tRNA-synth_II/BPL/LPL"/>
</dbReference>
<dbReference type="Gene3D" id="1.10.287.40">
    <property type="entry name" value="Serine-tRNA synthetase, tRNA binding domain"/>
    <property type="match status" value="1"/>
</dbReference>
<dbReference type="InterPro" id="IPR033729">
    <property type="entry name" value="SerRS_core"/>
</dbReference>
<comment type="catalytic activity">
    <reaction evidence="7">
        <text>tRNA(Sec) + L-serine + ATP = L-seryl-tRNA(Sec) + AMP + diphosphate + H(+)</text>
        <dbReference type="Rhea" id="RHEA:42580"/>
        <dbReference type="Rhea" id="RHEA-COMP:9742"/>
        <dbReference type="Rhea" id="RHEA-COMP:10128"/>
        <dbReference type="ChEBI" id="CHEBI:15378"/>
        <dbReference type="ChEBI" id="CHEBI:30616"/>
        <dbReference type="ChEBI" id="CHEBI:33019"/>
        <dbReference type="ChEBI" id="CHEBI:33384"/>
        <dbReference type="ChEBI" id="CHEBI:78442"/>
        <dbReference type="ChEBI" id="CHEBI:78533"/>
        <dbReference type="ChEBI" id="CHEBI:456215"/>
        <dbReference type="EC" id="6.1.1.11"/>
    </reaction>
</comment>
<dbReference type="InterPro" id="IPR006195">
    <property type="entry name" value="aa-tRNA-synth_II"/>
</dbReference>
<dbReference type="UniPathway" id="UPA00906">
    <property type="reaction ID" value="UER00895"/>
</dbReference>
<dbReference type="Pfam" id="PF00587">
    <property type="entry name" value="tRNA-synt_2b"/>
    <property type="match status" value="1"/>
</dbReference>
<evidence type="ECO:0000256" key="4">
    <source>
        <dbReference type="ARBA" id="ARBA00022840"/>
    </source>
</evidence>
<keyword evidence="4 7" id="KW-0067">ATP-binding</keyword>
<keyword evidence="7" id="KW-0963">Cytoplasm</keyword>
<dbReference type="InterPro" id="IPR002317">
    <property type="entry name" value="Ser-tRNA-ligase_type_1"/>
</dbReference>
<gene>
    <name evidence="7 11" type="primary">serS</name>
    <name evidence="11" type="ORF">MMAB1_1132</name>
</gene>
<dbReference type="HAMAP" id="MF_00176">
    <property type="entry name" value="Ser_tRNA_synth_type1"/>
    <property type="match status" value="1"/>
</dbReference>
<dbReference type="InterPro" id="IPR015866">
    <property type="entry name" value="Ser-tRNA-synth_1_N"/>
</dbReference>
<feature type="binding site" evidence="7 8">
    <location>
        <position position="316"/>
    </location>
    <ligand>
        <name>L-serine</name>
        <dbReference type="ChEBI" id="CHEBI:33384"/>
    </ligand>
</feature>
<evidence type="ECO:0000256" key="7">
    <source>
        <dbReference type="HAMAP-Rule" id="MF_00176"/>
    </source>
</evidence>
<evidence type="ECO:0000256" key="8">
    <source>
        <dbReference type="PIRSR" id="PIRSR001529-1"/>
    </source>
</evidence>
<feature type="binding site" evidence="8">
    <location>
        <position position="293"/>
    </location>
    <ligand>
        <name>L-serine</name>
        <dbReference type="ChEBI" id="CHEBI:33384"/>
    </ligand>
</feature>
<dbReference type="PRINTS" id="PR00981">
    <property type="entry name" value="TRNASYNTHSER"/>
</dbReference>
<dbReference type="PANTHER" id="PTHR11778">
    <property type="entry name" value="SERYL-TRNA SYNTHETASE"/>
    <property type="match status" value="1"/>
</dbReference>
<comment type="pathway">
    <text evidence="7">Aminoacyl-tRNA biosynthesis; selenocysteinyl-tRNA(Sec) biosynthesis; L-seryl-tRNA(Sec) from L-serine and tRNA(Sec): step 1/1.</text>
</comment>
<dbReference type="GO" id="GO:0005737">
    <property type="term" value="C:cytoplasm"/>
    <property type="evidence" value="ECO:0007669"/>
    <property type="project" value="UniProtKB-SubCell"/>
</dbReference>
<feature type="binding site" evidence="7 9">
    <location>
        <begin position="380"/>
        <end position="383"/>
    </location>
    <ligand>
        <name>ATP</name>
        <dbReference type="ChEBI" id="CHEBI:30616"/>
    </ligand>
</feature>
<dbReference type="PROSITE" id="PS50862">
    <property type="entry name" value="AA_TRNA_LIGASE_II"/>
    <property type="match status" value="1"/>
</dbReference>
<dbReference type="GO" id="GO:0004828">
    <property type="term" value="F:serine-tRNA ligase activity"/>
    <property type="evidence" value="ECO:0007669"/>
    <property type="project" value="UniProtKB-UniRule"/>
</dbReference>
<protein>
    <recommendedName>
        <fullName evidence="7">Serine--tRNA ligase</fullName>
        <ecNumber evidence="7">6.1.1.11</ecNumber>
    </recommendedName>
    <alternativeName>
        <fullName evidence="7">Seryl-tRNA synthetase</fullName>
        <shortName evidence="7">SerRS</shortName>
    </alternativeName>
    <alternativeName>
        <fullName evidence="7">Seryl-tRNA(Ser/Sec) synthetase</fullName>
    </alternativeName>
</protein>
<dbReference type="SUPFAM" id="SSF46589">
    <property type="entry name" value="tRNA-binding arm"/>
    <property type="match status" value="1"/>
</dbReference>
<feature type="binding site" evidence="7 9">
    <location>
        <begin position="293"/>
        <end position="295"/>
    </location>
    <ligand>
        <name>ATP</name>
        <dbReference type="ChEBI" id="CHEBI:30616"/>
    </ligand>
</feature>
<feature type="binding site" evidence="8">
    <location>
        <position position="415"/>
    </location>
    <ligand>
        <name>L-serine</name>
        <dbReference type="ChEBI" id="CHEBI:33384"/>
    </ligand>
</feature>
<organism evidence="11 12">
    <name type="scientific">Methanoculleus bourgensis</name>
    <dbReference type="NCBI Taxonomy" id="83986"/>
    <lineage>
        <taxon>Archaea</taxon>
        <taxon>Methanobacteriati</taxon>
        <taxon>Methanobacteriota</taxon>
        <taxon>Stenosarchaea group</taxon>
        <taxon>Methanomicrobia</taxon>
        <taxon>Methanomicrobiales</taxon>
        <taxon>Methanomicrobiaceae</taxon>
        <taxon>Methanoculleus</taxon>
    </lineage>
</organism>
<dbReference type="EC" id="6.1.1.11" evidence="7"/>
<dbReference type="InterPro" id="IPR010978">
    <property type="entry name" value="tRNA-bd_arm"/>
</dbReference>
<evidence type="ECO:0000256" key="3">
    <source>
        <dbReference type="ARBA" id="ARBA00022741"/>
    </source>
</evidence>
<feature type="binding site" evidence="7">
    <location>
        <position position="417"/>
    </location>
    <ligand>
        <name>L-serine</name>
        <dbReference type="ChEBI" id="CHEBI:33384"/>
    </ligand>
</feature>
<keyword evidence="5 7" id="KW-0648">Protein biosynthesis</keyword>
<keyword evidence="3 7" id="KW-0547">Nucleotide-binding</keyword>
<name>A0A0X3BLI8_9EURY</name>
<dbReference type="GO" id="GO:0005524">
    <property type="term" value="F:ATP binding"/>
    <property type="evidence" value="ECO:0007669"/>
    <property type="project" value="UniProtKB-UniRule"/>
</dbReference>
<dbReference type="Gene3D" id="3.30.930.10">
    <property type="entry name" value="Bira Bifunctional Protein, Domain 2"/>
    <property type="match status" value="1"/>
</dbReference>
<dbReference type="CDD" id="cd00770">
    <property type="entry name" value="SerRS_core"/>
    <property type="match status" value="1"/>
</dbReference>
<evidence type="ECO:0000256" key="5">
    <source>
        <dbReference type="ARBA" id="ARBA00022917"/>
    </source>
</evidence>
<comment type="subunit">
    <text evidence="7">Homodimer. The tRNA molecule binds across the dimer.</text>
</comment>
<comment type="subcellular location">
    <subcellularLocation>
        <location evidence="1 7">Cytoplasm</location>
    </subcellularLocation>
</comment>
<dbReference type="InterPro" id="IPR002314">
    <property type="entry name" value="aa-tRNA-synt_IIb"/>
</dbReference>
<dbReference type="InterPro" id="IPR042103">
    <property type="entry name" value="SerRS_1_N_sf"/>
</dbReference>
<feature type="domain" description="Aminoacyl-transfer RNA synthetases class-II family profile" evidence="10">
    <location>
        <begin position="209"/>
        <end position="442"/>
    </location>
</feature>
<proteinExistence type="inferred from homology"/>
<dbReference type="GO" id="GO:0006434">
    <property type="term" value="P:seryl-tRNA aminoacylation"/>
    <property type="evidence" value="ECO:0007669"/>
    <property type="project" value="UniProtKB-UniRule"/>
</dbReference>
<dbReference type="Proteomes" id="UP000069850">
    <property type="component" value="Chromosome 1"/>
</dbReference>
<reference evidence="11 12" key="1">
    <citation type="submission" date="2016-01" db="EMBL/GenBank/DDBJ databases">
        <authorList>
            <person name="Manzoor S."/>
        </authorList>
    </citation>
    <scope>NUCLEOTIDE SEQUENCE [LARGE SCALE GENOMIC DNA]</scope>
    <source>
        <strain evidence="11">Methanoculleus sp MAB1</strain>
    </source>
</reference>
<feature type="binding site" evidence="7">
    <location>
        <begin position="262"/>
        <end position="264"/>
    </location>
    <ligand>
        <name>L-serine</name>
        <dbReference type="ChEBI" id="CHEBI:33384"/>
    </ligand>
</feature>
<feature type="binding site" evidence="7">
    <location>
        <position position="309"/>
    </location>
    <ligand>
        <name>ATP</name>
        <dbReference type="ChEBI" id="CHEBI:30616"/>
    </ligand>
</feature>
<evidence type="ECO:0000313" key="11">
    <source>
        <dbReference type="EMBL" id="CVK32345.1"/>
    </source>
</evidence>
<evidence type="ECO:0000256" key="6">
    <source>
        <dbReference type="ARBA" id="ARBA00023146"/>
    </source>
</evidence>
<comment type="function">
    <text evidence="7">Catalyzes the attachment of serine to tRNA(Ser). Is also able to aminoacylate tRNA(Sec) with serine, to form the misacylated tRNA L-seryl-tRNA(Sec), which will be further converted into selenocysteinyl-tRNA(Sec).</text>
</comment>
<comment type="similarity">
    <text evidence="7">Belongs to the class-II aminoacyl-tRNA synthetase family. Type-1 seryl-tRNA synthetase subfamily.</text>
</comment>
<dbReference type="NCBIfam" id="TIGR00414">
    <property type="entry name" value="serS"/>
    <property type="match status" value="1"/>
</dbReference>
<evidence type="ECO:0000256" key="1">
    <source>
        <dbReference type="ARBA" id="ARBA00004496"/>
    </source>
</evidence>
<comment type="domain">
    <text evidence="7">Consists of two distinct domains, a catalytic core and a N-terminal extension that is involved in tRNA binding.</text>
</comment>
<dbReference type="PIRSF" id="PIRSF001529">
    <property type="entry name" value="Ser-tRNA-synth_IIa"/>
    <property type="match status" value="1"/>
</dbReference>
<evidence type="ECO:0000313" key="12">
    <source>
        <dbReference type="Proteomes" id="UP000069850"/>
    </source>
</evidence>